<reference evidence="2" key="1">
    <citation type="submission" date="2014-09" db="EMBL/GenBank/DDBJ databases">
        <title>Vibrio variabilis JCM 19239. (C206) whole genome shotgun sequence.</title>
        <authorList>
            <person name="Sawabe T."/>
            <person name="Meirelles P."/>
            <person name="Nakanishi M."/>
            <person name="Sayaka M."/>
            <person name="Hattori M."/>
            <person name="Ohkuma M."/>
        </authorList>
    </citation>
    <scope>NUCLEOTIDE SEQUENCE [LARGE SCALE GENOMIC DNA]</scope>
    <source>
        <strain evidence="2">JCM 19239</strain>
    </source>
</reference>
<evidence type="ECO:0000313" key="1">
    <source>
        <dbReference type="EMBL" id="GAL28891.1"/>
    </source>
</evidence>
<proteinExistence type="predicted"/>
<sequence>MTEQPFRTVTNLRKSGQLQEAWNVGFSALEADPQDAYLKGALFWVCYEFIKQQQEKIANRAASSNNHRPSDYEFDQLENLLQTIVNLEIPTGGLEYKMLLVQFKKTSNGFLH</sequence>
<reference evidence="2" key="2">
    <citation type="submission" date="2014-09" db="EMBL/GenBank/DDBJ databases">
        <authorList>
            <consortium name="NBRP consortium"/>
            <person name="Sawabe T."/>
            <person name="Meirelles P."/>
            <person name="Nakanishi M."/>
            <person name="Sayaka M."/>
            <person name="Hattori M."/>
            <person name="Ohkuma M."/>
        </authorList>
    </citation>
    <scope>NUCLEOTIDE SEQUENCE [LARGE SCALE GENOMIC DNA]</scope>
    <source>
        <strain evidence="2">JCM 19239</strain>
    </source>
</reference>
<comment type="caution">
    <text evidence="1">The sequence shown here is derived from an EMBL/GenBank/DDBJ whole genome shotgun (WGS) entry which is preliminary data.</text>
</comment>
<dbReference type="Proteomes" id="UP000029223">
    <property type="component" value="Unassembled WGS sequence"/>
</dbReference>
<dbReference type="EMBL" id="BBMS01000052">
    <property type="protein sequence ID" value="GAL28891.1"/>
    <property type="molecule type" value="Genomic_DNA"/>
</dbReference>
<organism evidence="1 2">
    <name type="scientific">Vibrio variabilis</name>
    <dbReference type="NCBI Taxonomy" id="990271"/>
    <lineage>
        <taxon>Bacteria</taxon>
        <taxon>Pseudomonadati</taxon>
        <taxon>Pseudomonadota</taxon>
        <taxon>Gammaproteobacteria</taxon>
        <taxon>Vibrionales</taxon>
        <taxon>Vibrionaceae</taxon>
        <taxon>Vibrio</taxon>
    </lineage>
</organism>
<protein>
    <submittedName>
        <fullName evidence="1">Uncharacterized protein</fullName>
    </submittedName>
</protein>
<keyword evidence="2" id="KW-1185">Reference proteome</keyword>
<name>A0ABQ0JJE6_9VIBR</name>
<evidence type="ECO:0000313" key="2">
    <source>
        <dbReference type="Proteomes" id="UP000029223"/>
    </source>
</evidence>
<gene>
    <name evidence="1" type="ORF">JCM19239_2132</name>
</gene>
<accession>A0ABQ0JJE6</accession>